<comment type="similarity">
    <text evidence="6">Belongs to the ABC-4 integral membrane protein family.</text>
</comment>
<evidence type="ECO:0000256" key="6">
    <source>
        <dbReference type="PIRNR" id="PIRNR018968"/>
    </source>
</evidence>
<sequence length="601" mass="67800">MLFKLAFVNVRDRWRDYLVLFFGLIISAAIFYMFEAIATNKALIQANISFKLAVIVFQFGSVLLGIITLVYIVYANSFLMTMREHDYGLFMMLGGKKSRLGLLIFTETLLIGLVSTGVGVLVGIGLTQGLSQLLMTQLGVQITKFTALNNTACLSTILFFVILFLVASIINQHKILHRPVLRLLKGNSEADKPMKVTVWRYIEGVIGIGLLAVGYWAMAKIEILQLMAIPIALVTIVLGTYFLFNALFQLLIYGLKTTNLAFKGLNGFTLGQLNFRIRDYTKMLSVVSILFALALGAITVGMGYHRIIPVMAKSNTAYDLAVYKQTPQATRLVHQLDLQEKQTYRQKIKGTTIYFVTDDFQKQPFEMAKVNKEKVSNHRLTLNQLKHSGRGQEQLLSLQTNYYELRQIKFVSQKEFQTIQAKPSKLVLIKTTGLAKSAKILNRIAKNQVSEIKNPQVTIDSLGGAYPIYQSANIVFGGLEFVGFFLGMAFLTMLASCLMFKILSGAQLDKRRYQMLNRLGTRQKLIRKSIRREIGVLFFLPGVLGVVHVLFGLKMFVPLMGNPYTNLATPFTIFICLYLIYYLITVLIYEKLVVPTVRMQF</sequence>
<dbReference type="InterPro" id="IPR003838">
    <property type="entry name" value="ABC3_permease_C"/>
</dbReference>
<feature type="transmembrane region" description="Helical" evidence="6">
    <location>
        <begin position="17"/>
        <end position="34"/>
    </location>
</feature>
<dbReference type="GO" id="GO:0055085">
    <property type="term" value="P:transmembrane transport"/>
    <property type="evidence" value="ECO:0007669"/>
    <property type="project" value="UniProtKB-UniRule"/>
</dbReference>
<dbReference type="GO" id="GO:0005886">
    <property type="term" value="C:plasma membrane"/>
    <property type="evidence" value="ECO:0007669"/>
    <property type="project" value="UniProtKB-SubCell"/>
</dbReference>
<keyword evidence="2 6" id="KW-1003">Cell membrane</keyword>
<feature type="transmembrane region" description="Helical" evidence="6">
    <location>
        <begin position="100"/>
        <end position="127"/>
    </location>
</feature>
<evidence type="ECO:0000256" key="1">
    <source>
        <dbReference type="ARBA" id="ARBA00004651"/>
    </source>
</evidence>
<accession>A0AAC9FIR0</accession>
<keyword evidence="5 6" id="KW-0472">Membrane</keyword>
<dbReference type="InterPro" id="IPR052536">
    <property type="entry name" value="ABC-4_Integral_Memb_Prot"/>
</dbReference>
<dbReference type="Pfam" id="PF02687">
    <property type="entry name" value="FtsX"/>
    <property type="match status" value="1"/>
</dbReference>
<evidence type="ECO:0000313" key="8">
    <source>
        <dbReference type="EMBL" id="AMV62457.1"/>
    </source>
</evidence>
<feature type="transmembrane region" description="Helical" evidence="6">
    <location>
        <begin position="223"/>
        <end position="244"/>
    </location>
</feature>
<dbReference type="Proteomes" id="UP000076405">
    <property type="component" value="Chromosome"/>
</dbReference>
<feature type="transmembrane region" description="Helical" evidence="6">
    <location>
        <begin position="571"/>
        <end position="589"/>
    </location>
</feature>
<evidence type="ECO:0000256" key="2">
    <source>
        <dbReference type="ARBA" id="ARBA00022475"/>
    </source>
</evidence>
<name>A0AAC9FIR0_9LACO</name>
<dbReference type="RefSeq" id="WP_046871391.1">
    <property type="nucleotide sequence ID" value="NZ_BAAAXI010000123.1"/>
</dbReference>
<keyword evidence="4 6" id="KW-1133">Transmembrane helix</keyword>
<dbReference type="PIRSF" id="PIRSF018968">
    <property type="entry name" value="ABC_permease_BceB"/>
    <property type="match status" value="1"/>
</dbReference>
<proteinExistence type="inferred from homology"/>
<dbReference type="KEGG" id="pdm:ADU72_1753"/>
<dbReference type="Proteomes" id="UP000076244">
    <property type="component" value="Chromosome"/>
</dbReference>
<feature type="transmembrane region" description="Helical" evidence="6">
    <location>
        <begin position="481"/>
        <end position="503"/>
    </location>
</feature>
<dbReference type="AlphaFoldDB" id="A0AAC9FIR0"/>
<feature type="transmembrane region" description="Helical" evidence="6">
    <location>
        <begin position="534"/>
        <end position="551"/>
    </location>
</feature>
<keyword evidence="3 6" id="KW-0812">Transmembrane</keyword>
<feature type="transmembrane region" description="Helical" evidence="6">
    <location>
        <begin position="198"/>
        <end position="217"/>
    </location>
</feature>
<dbReference type="GeneID" id="57276023"/>
<feature type="transmembrane region" description="Helical" evidence="6">
    <location>
        <begin position="147"/>
        <end position="170"/>
    </location>
</feature>
<reference evidence="10 11" key="1">
    <citation type="journal article" date="2016" name="PLoS ONE">
        <title>The Identification of Novel Diagnostic Marker Genes for the Detection of Beer Spoiling Pediococcus damnosus Strains Using the BlAst Diagnostic Gene findEr.</title>
        <authorList>
            <person name="Behr J."/>
            <person name="Geissler A.J."/>
            <person name="Schmid J."/>
            <person name="Zehe A."/>
            <person name="Vogel R.F."/>
        </authorList>
    </citation>
    <scope>NUCLEOTIDE SEQUENCE [LARGE SCALE GENOMIC DNA]</scope>
    <source>
        <strain evidence="8 11">TMW 2.1533</strain>
        <strain evidence="9 10">TMW 2.1535</strain>
    </source>
</reference>
<feature type="transmembrane region" description="Helical" evidence="6">
    <location>
        <begin position="283"/>
        <end position="304"/>
    </location>
</feature>
<dbReference type="EMBL" id="CP012275">
    <property type="protein sequence ID" value="AMV62457.1"/>
    <property type="molecule type" value="Genomic_DNA"/>
</dbReference>
<evidence type="ECO:0000256" key="4">
    <source>
        <dbReference type="ARBA" id="ARBA00022989"/>
    </source>
</evidence>
<feature type="domain" description="ABC3 transporter permease C-terminal" evidence="7">
    <location>
        <begin position="60"/>
        <end position="171"/>
    </location>
</feature>
<evidence type="ECO:0000313" key="11">
    <source>
        <dbReference type="Proteomes" id="UP000076405"/>
    </source>
</evidence>
<dbReference type="PANTHER" id="PTHR46795:SF3">
    <property type="entry name" value="ABC TRANSPORTER PERMEASE"/>
    <property type="match status" value="1"/>
</dbReference>
<evidence type="ECO:0000256" key="3">
    <source>
        <dbReference type="ARBA" id="ARBA00022692"/>
    </source>
</evidence>
<gene>
    <name evidence="8" type="ORF">ADU70_0963</name>
    <name evidence="9" type="ORF">ADU72_1753</name>
</gene>
<organism evidence="8 11">
    <name type="scientific">Pediococcus damnosus</name>
    <dbReference type="NCBI Taxonomy" id="51663"/>
    <lineage>
        <taxon>Bacteria</taxon>
        <taxon>Bacillati</taxon>
        <taxon>Bacillota</taxon>
        <taxon>Bacilli</taxon>
        <taxon>Lactobacillales</taxon>
        <taxon>Lactobacillaceae</taxon>
        <taxon>Pediococcus</taxon>
    </lineage>
</organism>
<keyword evidence="6" id="KW-0813">Transport</keyword>
<dbReference type="EMBL" id="CP012288">
    <property type="protein sequence ID" value="AMV67678.1"/>
    <property type="molecule type" value="Genomic_DNA"/>
</dbReference>
<feature type="transmembrane region" description="Helical" evidence="6">
    <location>
        <begin position="54"/>
        <end position="79"/>
    </location>
</feature>
<evidence type="ECO:0000256" key="5">
    <source>
        <dbReference type="ARBA" id="ARBA00023136"/>
    </source>
</evidence>
<dbReference type="PANTHER" id="PTHR46795">
    <property type="entry name" value="ABC TRANSPORTER PERMEASE-RELATED-RELATED"/>
    <property type="match status" value="1"/>
</dbReference>
<evidence type="ECO:0000313" key="10">
    <source>
        <dbReference type="Proteomes" id="UP000076244"/>
    </source>
</evidence>
<protein>
    <submittedName>
        <fullName evidence="8">ABC-type antimicrobial peptide transport system, permease component</fullName>
    </submittedName>
</protein>
<dbReference type="InterPro" id="IPR027022">
    <property type="entry name" value="ABC_permease_BceB-typ"/>
</dbReference>
<comment type="subcellular location">
    <subcellularLocation>
        <location evidence="1 6">Cell membrane</location>
        <topology evidence="1 6">Multi-pass membrane protein</topology>
    </subcellularLocation>
</comment>
<evidence type="ECO:0000259" key="7">
    <source>
        <dbReference type="Pfam" id="PF02687"/>
    </source>
</evidence>
<evidence type="ECO:0000313" key="9">
    <source>
        <dbReference type="EMBL" id="AMV67678.1"/>
    </source>
</evidence>
<keyword evidence="10" id="KW-1185">Reference proteome</keyword>